<dbReference type="SUPFAM" id="SSF48613">
    <property type="entry name" value="Heme oxygenase-like"/>
    <property type="match status" value="1"/>
</dbReference>
<keyword evidence="7" id="KW-0934">Plastid</keyword>
<dbReference type="OrthoDB" id="652091at2759"/>
<keyword evidence="10" id="KW-0560">Oxidoreductase</keyword>
<evidence type="ECO:0000256" key="5">
    <source>
        <dbReference type="ARBA" id="ARBA00022531"/>
    </source>
</evidence>
<dbReference type="CDD" id="cd19165">
    <property type="entry name" value="HemeO"/>
    <property type="match status" value="1"/>
</dbReference>
<proteinExistence type="inferred from homology"/>
<evidence type="ECO:0000256" key="6">
    <source>
        <dbReference type="ARBA" id="ARBA00022617"/>
    </source>
</evidence>
<evidence type="ECO:0000256" key="1">
    <source>
        <dbReference type="ARBA" id="ARBA00004229"/>
    </source>
</evidence>
<evidence type="ECO:0000256" key="3">
    <source>
        <dbReference type="ARBA" id="ARBA00012360"/>
    </source>
</evidence>
<dbReference type="FunCoup" id="D8TZR1">
    <property type="interactions" value="321"/>
</dbReference>
<dbReference type="GO" id="GO:0009507">
    <property type="term" value="C:chloroplast"/>
    <property type="evidence" value="ECO:0007669"/>
    <property type="project" value="UniProtKB-SubCell"/>
</dbReference>
<dbReference type="AlphaFoldDB" id="D8TZR1"/>
<dbReference type="STRING" id="3068.D8TZR1"/>
<dbReference type="EC" id="1.14.14.18" evidence="3"/>
<keyword evidence="9" id="KW-0809">Transit peptide</keyword>
<dbReference type="GO" id="GO:0015979">
    <property type="term" value="P:photosynthesis"/>
    <property type="evidence" value="ECO:0007669"/>
    <property type="project" value="UniProtKB-KW"/>
</dbReference>
<dbReference type="Gene3D" id="1.20.910.10">
    <property type="entry name" value="Heme oxygenase-like"/>
    <property type="match status" value="1"/>
</dbReference>
<evidence type="ECO:0000313" key="13">
    <source>
        <dbReference type="EMBL" id="EFJ47062.1"/>
    </source>
</evidence>
<evidence type="ECO:0000256" key="11">
    <source>
        <dbReference type="ARBA" id="ARBA00023004"/>
    </source>
</evidence>
<dbReference type="GO" id="GO:0004392">
    <property type="term" value="F:heme oxygenase (decyclizing) activity"/>
    <property type="evidence" value="ECO:0007669"/>
    <property type="project" value="UniProtKB-EC"/>
</dbReference>
<keyword evidence="8" id="KW-0479">Metal-binding</keyword>
<sequence length="264" mass="29438">MMLTSRIQSIKSRGCAAPNAKAPRRSVRVVCHGHGHGHGHGPAPTAVLTEKDKGFIAEMRKVAMKLHTKEQAPKEGGKEVPKQQGPWTPTLPGYLRFLTESKAVYDTFERLVLQSDEYAALRDTGLERSQGLSEDIAWYEKTHGLKAPQLEQDGPGLTYCRLLEKLAAEDPPAFICHYYNFYFAHTAGGRMIGNKVAAVLLDGHNLEFYRWSAGDVNELLERVRKTINVMAEGWSHEARAHCLDETEASFKYSGVLLRCITATE</sequence>
<dbReference type="EMBL" id="GL378347">
    <property type="protein sequence ID" value="EFJ47062.1"/>
    <property type="molecule type" value="Genomic_DNA"/>
</dbReference>
<comment type="similarity">
    <text evidence="2">Belongs to the heme oxygenase family.</text>
</comment>
<evidence type="ECO:0000256" key="8">
    <source>
        <dbReference type="ARBA" id="ARBA00022723"/>
    </source>
</evidence>
<dbReference type="Pfam" id="PF01126">
    <property type="entry name" value="Heme_oxygenase"/>
    <property type="match status" value="1"/>
</dbReference>
<keyword evidence="4" id="KW-0150">Chloroplast</keyword>
<dbReference type="Proteomes" id="UP000001058">
    <property type="component" value="Unassembled WGS sequence"/>
</dbReference>
<keyword evidence="5" id="KW-0602">Photosynthesis</keyword>
<organism evidence="14">
    <name type="scientific">Volvox carteri f. nagariensis</name>
    <dbReference type="NCBI Taxonomy" id="3068"/>
    <lineage>
        <taxon>Eukaryota</taxon>
        <taxon>Viridiplantae</taxon>
        <taxon>Chlorophyta</taxon>
        <taxon>core chlorophytes</taxon>
        <taxon>Chlorophyceae</taxon>
        <taxon>CS clade</taxon>
        <taxon>Chlamydomonadales</taxon>
        <taxon>Volvocaceae</taxon>
        <taxon>Volvox</taxon>
    </lineage>
</organism>
<dbReference type="GO" id="GO:0046872">
    <property type="term" value="F:metal ion binding"/>
    <property type="evidence" value="ECO:0007669"/>
    <property type="project" value="UniProtKB-KW"/>
</dbReference>
<dbReference type="InParanoid" id="D8TZR1"/>
<dbReference type="InterPro" id="IPR016053">
    <property type="entry name" value="Haem_Oase-like"/>
</dbReference>
<feature type="compositionally biased region" description="Polar residues" evidence="12">
    <location>
        <begin position="1"/>
        <end position="11"/>
    </location>
</feature>
<comment type="subcellular location">
    <subcellularLocation>
        <location evidence="1">Plastid</location>
        <location evidence="1">Chloroplast</location>
    </subcellularLocation>
</comment>
<evidence type="ECO:0000256" key="7">
    <source>
        <dbReference type="ARBA" id="ARBA00022640"/>
    </source>
</evidence>
<evidence type="ECO:0000256" key="10">
    <source>
        <dbReference type="ARBA" id="ARBA00023002"/>
    </source>
</evidence>
<dbReference type="InterPro" id="IPR016951">
    <property type="entry name" value="Haem_Oase_decyc_pln"/>
</dbReference>
<keyword evidence="11" id="KW-0408">Iron</keyword>
<dbReference type="GeneID" id="9616040"/>
<dbReference type="PANTHER" id="PTHR35703:SF2">
    <property type="entry name" value="HEME OXYGENASE 1, CHLOROPLASTIC-RELATED"/>
    <property type="match status" value="1"/>
</dbReference>
<dbReference type="InterPro" id="IPR016084">
    <property type="entry name" value="Haem_Oase-like_multi-hlx"/>
</dbReference>
<evidence type="ECO:0000256" key="12">
    <source>
        <dbReference type="SAM" id="MobiDB-lite"/>
    </source>
</evidence>
<protein>
    <recommendedName>
        <fullName evidence="3">heme oxygenase (biliverdin-producing)</fullName>
        <ecNumber evidence="3">1.14.14.18</ecNumber>
    </recommendedName>
</protein>
<dbReference type="eggNOG" id="KOG4480">
    <property type="taxonomic scope" value="Eukaryota"/>
</dbReference>
<keyword evidence="6" id="KW-0349">Heme</keyword>
<dbReference type="GO" id="GO:0006788">
    <property type="term" value="P:heme oxidation"/>
    <property type="evidence" value="ECO:0007669"/>
    <property type="project" value="InterPro"/>
</dbReference>
<accession>D8TZR1</accession>
<keyword evidence="14" id="KW-1185">Reference proteome</keyword>
<evidence type="ECO:0000256" key="9">
    <source>
        <dbReference type="ARBA" id="ARBA00022946"/>
    </source>
</evidence>
<reference evidence="13 14" key="1">
    <citation type="journal article" date="2010" name="Science">
        <title>Genomic analysis of organismal complexity in the multicellular green alga Volvox carteri.</title>
        <authorList>
            <person name="Prochnik S.E."/>
            <person name="Umen J."/>
            <person name="Nedelcu A.M."/>
            <person name="Hallmann A."/>
            <person name="Miller S.M."/>
            <person name="Nishii I."/>
            <person name="Ferris P."/>
            <person name="Kuo A."/>
            <person name="Mitros T."/>
            <person name="Fritz-Laylin L.K."/>
            <person name="Hellsten U."/>
            <person name="Chapman J."/>
            <person name="Simakov O."/>
            <person name="Rensing S.A."/>
            <person name="Terry A."/>
            <person name="Pangilinan J."/>
            <person name="Kapitonov V."/>
            <person name="Jurka J."/>
            <person name="Salamov A."/>
            <person name="Shapiro H."/>
            <person name="Schmutz J."/>
            <person name="Grimwood J."/>
            <person name="Lindquist E."/>
            <person name="Lucas S."/>
            <person name="Grigoriev I.V."/>
            <person name="Schmitt R."/>
            <person name="Kirk D."/>
            <person name="Rokhsar D.S."/>
        </authorList>
    </citation>
    <scope>NUCLEOTIDE SEQUENCE [LARGE SCALE GENOMIC DNA]</scope>
    <source>
        <strain evidence="14">f. Nagariensis / Eve</strain>
    </source>
</reference>
<dbReference type="RefSeq" id="XP_002951957.1">
    <property type="nucleotide sequence ID" value="XM_002951911.1"/>
</dbReference>
<evidence type="ECO:0000313" key="14">
    <source>
        <dbReference type="Proteomes" id="UP000001058"/>
    </source>
</evidence>
<feature type="region of interest" description="Disordered" evidence="12">
    <location>
        <begin position="1"/>
        <end position="22"/>
    </location>
</feature>
<gene>
    <name evidence="13" type="ORF">VOLCADRAFT_92469</name>
</gene>
<dbReference type="KEGG" id="vcn:VOLCADRAFT_92469"/>
<dbReference type="InterPro" id="IPR002051">
    <property type="entry name" value="Haem_Oase"/>
</dbReference>
<evidence type="ECO:0000256" key="2">
    <source>
        <dbReference type="ARBA" id="ARBA00006134"/>
    </source>
</evidence>
<evidence type="ECO:0000256" key="4">
    <source>
        <dbReference type="ARBA" id="ARBA00022528"/>
    </source>
</evidence>
<dbReference type="PANTHER" id="PTHR35703">
    <property type="entry name" value="HEME OXYGENASE 1, CHLOROPLASTIC-RELATED"/>
    <property type="match status" value="1"/>
</dbReference>
<name>D8TZR1_VOLCA</name>